<evidence type="ECO:0000313" key="3">
    <source>
        <dbReference type="EMBL" id="RRS02423.1"/>
    </source>
</evidence>
<reference evidence="3 4" key="1">
    <citation type="submission" date="2018-12" db="EMBL/GenBank/DDBJ databases">
        <title>The whole draft genome of Aquabacterium sp. SJQ9.</title>
        <authorList>
            <person name="Sun L."/>
            <person name="Gao X."/>
            <person name="Chen W."/>
            <person name="Huang K."/>
        </authorList>
    </citation>
    <scope>NUCLEOTIDE SEQUENCE [LARGE SCALE GENOMIC DNA]</scope>
    <source>
        <strain evidence="3 4">SJQ9</strain>
    </source>
</reference>
<name>A0A426V688_9BURK</name>
<comment type="caution">
    <text evidence="3">The sequence shown here is derived from an EMBL/GenBank/DDBJ whole genome shotgun (WGS) entry which is preliminary data.</text>
</comment>
<dbReference type="PROSITE" id="PS51257">
    <property type="entry name" value="PROKAR_LIPOPROTEIN"/>
    <property type="match status" value="1"/>
</dbReference>
<keyword evidence="4" id="KW-1185">Reference proteome</keyword>
<keyword evidence="2" id="KW-0732">Signal</keyword>
<dbReference type="Proteomes" id="UP000269265">
    <property type="component" value="Unassembled WGS sequence"/>
</dbReference>
<evidence type="ECO:0000256" key="2">
    <source>
        <dbReference type="SAM" id="SignalP"/>
    </source>
</evidence>
<evidence type="ECO:0008006" key="5">
    <source>
        <dbReference type="Google" id="ProtNLM"/>
    </source>
</evidence>
<evidence type="ECO:0000313" key="4">
    <source>
        <dbReference type="Proteomes" id="UP000269265"/>
    </source>
</evidence>
<dbReference type="RefSeq" id="WP_125245030.1">
    <property type="nucleotide sequence ID" value="NZ_RSED01000022.1"/>
</dbReference>
<dbReference type="AlphaFoldDB" id="A0A426V688"/>
<organism evidence="3 4">
    <name type="scientific">Aquabacterium soli</name>
    <dbReference type="NCBI Taxonomy" id="2493092"/>
    <lineage>
        <taxon>Bacteria</taxon>
        <taxon>Pseudomonadati</taxon>
        <taxon>Pseudomonadota</taxon>
        <taxon>Betaproteobacteria</taxon>
        <taxon>Burkholderiales</taxon>
        <taxon>Aquabacterium</taxon>
    </lineage>
</organism>
<dbReference type="OrthoDB" id="9029336at2"/>
<sequence>MKNFAKQIKSAFQLATAGVAVVSLVACGGGDNTADTQQQSKFTPSSLSQEQIASLSAAELNTLVATAPSDQAASSDTDPKSDRAKAMTVDPDPPASCSTMYFGTNGVRCFIYGSPAPNGIQGTGPSTIASVNQWCPEIPVGQLLQGVTPPPGSLACYQFVVNASTAINFQAQLPAGVVGIGELFNVNTNGSGFMIAKSTSPTAPLSGTATTQYLRLVLVIRTSNGTGGQVFGYGINLPSAPTLASNTTSSNAHVIDMNEEVSGTLVNNTDSAYYFYPLKTGQTKALISVTFNGSNQVAAFSSAQKTGPNTYSVSPETPLSSTQSGTQLLFTSTYAANTAGTTTPAGVMVRVTGTNSSAPANQAYGLRVGAQVVNIASMDIYNTESITRWFPVSGFLQAANYISTYLGAIDDQGAWVKNQPVQLTVQRFNNDINSRQVMTVKTNIWGRIADTPTLPQTGGVTKTTNFAAACSGSLLSSNNYGPPGNPTDHWKGTAQMGTVSATLLGAAPVAPKYSTFAIQFTRICSETYLGYY</sequence>
<evidence type="ECO:0000256" key="1">
    <source>
        <dbReference type="SAM" id="MobiDB-lite"/>
    </source>
</evidence>
<proteinExistence type="predicted"/>
<accession>A0A426V688</accession>
<dbReference type="EMBL" id="RSED01000022">
    <property type="protein sequence ID" value="RRS02423.1"/>
    <property type="molecule type" value="Genomic_DNA"/>
</dbReference>
<feature type="chain" id="PRO_5019080811" description="Lipoprotein" evidence="2">
    <location>
        <begin position="29"/>
        <end position="532"/>
    </location>
</feature>
<feature type="region of interest" description="Disordered" evidence="1">
    <location>
        <begin position="66"/>
        <end position="91"/>
    </location>
</feature>
<protein>
    <recommendedName>
        <fullName evidence="5">Lipoprotein</fullName>
    </recommendedName>
</protein>
<gene>
    <name evidence="3" type="ORF">EIP75_20330</name>
</gene>
<feature type="signal peptide" evidence="2">
    <location>
        <begin position="1"/>
        <end position="28"/>
    </location>
</feature>